<dbReference type="GO" id="GO:0000164">
    <property type="term" value="C:protein phosphatase type 1 complex"/>
    <property type="evidence" value="ECO:0007669"/>
    <property type="project" value="TreeGrafter"/>
</dbReference>
<evidence type="ECO:0000313" key="4">
    <source>
        <dbReference type="Proteomes" id="UP000095009"/>
    </source>
</evidence>
<dbReference type="Proteomes" id="UP000095009">
    <property type="component" value="Unassembled WGS sequence"/>
</dbReference>
<dbReference type="InterPro" id="IPR038175">
    <property type="entry name" value="CBM21_dom_sf"/>
</dbReference>
<dbReference type="GO" id="GO:0005979">
    <property type="term" value="P:regulation of glycogen biosynthetic process"/>
    <property type="evidence" value="ECO:0007669"/>
    <property type="project" value="TreeGrafter"/>
</dbReference>
<dbReference type="EMBL" id="KV454416">
    <property type="protein sequence ID" value="ODQ63137.1"/>
    <property type="molecule type" value="Genomic_DNA"/>
</dbReference>
<evidence type="ECO:0000259" key="2">
    <source>
        <dbReference type="PROSITE" id="PS51159"/>
    </source>
</evidence>
<protein>
    <recommendedName>
        <fullName evidence="2">CBM21 domain-containing protein</fullName>
    </recommendedName>
</protein>
<organism evidence="3 4">
    <name type="scientific">Nadsonia fulvescens var. elongata DSM 6958</name>
    <dbReference type="NCBI Taxonomy" id="857566"/>
    <lineage>
        <taxon>Eukaryota</taxon>
        <taxon>Fungi</taxon>
        <taxon>Dikarya</taxon>
        <taxon>Ascomycota</taxon>
        <taxon>Saccharomycotina</taxon>
        <taxon>Dipodascomycetes</taxon>
        <taxon>Dipodascales</taxon>
        <taxon>Dipodascales incertae sedis</taxon>
        <taxon>Nadsonia</taxon>
    </lineage>
</organism>
<dbReference type="Gene3D" id="2.60.40.2440">
    <property type="entry name" value="Carbohydrate binding type-21 domain"/>
    <property type="match status" value="1"/>
</dbReference>
<evidence type="ECO:0000256" key="1">
    <source>
        <dbReference type="SAM" id="MobiDB-lite"/>
    </source>
</evidence>
<dbReference type="Pfam" id="PF03370">
    <property type="entry name" value="CBM_21"/>
    <property type="match status" value="1"/>
</dbReference>
<dbReference type="PROSITE" id="PS51159">
    <property type="entry name" value="CBM21"/>
    <property type="match status" value="1"/>
</dbReference>
<dbReference type="GO" id="GO:0008157">
    <property type="term" value="F:protein phosphatase 1 binding"/>
    <property type="evidence" value="ECO:0007669"/>
    <property type="project" value="TreeGrafter"/>
</dbReference>
<dbReference type="InterPro" id="IPR005036">
    <property type="entry name" value="CBM21_dom"/>
</dbReference>
<name>A0A1E3PE36_9ASCO</name>
<proteinExistence type="predicted"/>
<dbReference type="PANTHER" id="PTHR12307">
    <property type="entry name" value="PROTEIN PHOSPHATASE 1 REGULATORY SUBUNIT"/>
    <property type="match status" value="1"/>
</dbReference>
<dbReference type="PANTHER" id="PTHR12307:SF36">
    <property type="entry name" value="GLYCOGEN-BINDING SUBUNIT 76A"/>
    <property type="match status" value="1"/>
</dbReference>
<feature type="compositionally biased region" description="Low complexity" evidence="1">
    <location>
        <begin position="63"/>
        <end position="84"/>
    </location>
</feature>
<dbReference type="InterPro" id="IPR050782">
    <property type="entry name" value="PP1_regulatory_subunit_3"/>
</dbReference>
<dbReference type="STRING" id="857566.A0A1E3PE36"/>
<feature type="region of interest" description="Disordered" evidence="1">
    <location>
        <begin position="40"/>
        <end position="172"/>
    </location>
</feature>
<sequence length="442" mass="48525">MPYAAPSSDSSTLVASYVHAPAGCRADQRLPSLFNSHFSFQSSAPCPPPCECPPLERGPWAPSPSSSSSSLDSLVAVPSSLAAPNGSRSVAAWPQDTPHDPSAGVVRRVSDALQPRVSRSMQDASPAASTHAVPPSPAPPAYRPSLVRKRSGEPVKSSLKLTRSSSVPNNASSQLKNVHFDQRLEYVRTFSFQEMPRRVSQVPVERVWQIELTNFSPSRPSSSSAISLMSANLCDTALVGSISAANLAFHKYVAIKFTLDNWTTVSEIPAQYSDSPDTHTDRFTFSIALKTLPQHILAQRLLKFCVMYRVNNQTYWDNNHAQDYHVRFHKAAKPDSVLSSPPVPAAPPVTAPVAVRAPPSDPLDSEWDSRNLRFDSILNARPNVRSSSYQKFLDTYCFFDNNQPDRDEDDSALYMTCRDISGGDSRQNSFNTGLYADSFLMM</sequence>
<accession>A0A1E3PE36</accession>
<evidence type="ECO:0000313" key="3">
    <source>
        <dbReference type="EMBL" id="ODQ63137.1"/>
    </source>
</evidence>
<feature type="compositionally biased region" description="Polar residues" evidence="1">
    <location>
        <begin position="159"/>
        <end position="172"/>
    </location>
</feature>
<dbReference type="OrthoDB" id="1881at2759"/>
<feature type="domain" description="CBM21" evidence="2">
    <location>
        <begin position="218"/>
        <end position="327"/>
    </location>
</feature>
<feature type="compositionally biased region" description="Low complexity" evidence="1">
    <location>
        <begin position="124"/>
        <end position="133"/>
    </location>
</feature>
<keyword evidence="4" id="KW-1185">Reference proteome</keyword>
<dbReference type="AlphaFoldDB" id="A0A1E3PE36"/>
<dbReference type="GO" id="GO:2001069">
    <property type="term" value="F:glycogen binding"/>
    <property type="evidence" value="ECO:0007669"/>
    <property type="project" value="TreeGrafter"/>
</dbReference>
<gene>
    <name evidence="3" type="ORF">NADFUDRAFT_84611</name>
</gene>
<reference evidence="3 4" key="1">
    <citation type="journal article" date="2016" name="Proc. Natl. Acad. Sci. U.S.A.">
        <title>Comparative genomics of biotechnologically important yeasts.</title>
        <authorList>
            <person name="Riley R."/>
            <person name="Haridas S."/>
            <person name="Wolfe K.H."/>
            <person name="Lopes M.R."/>
            <person name="Hittinger C.T."/>
            <person name="Goeker M."/>
            <person name="Salamov A.A."/>
            <person name="Wisecaver J.H."/>
            <person name="Long T.M."/>
            <person name="Calvey C.H."/>
            <person name="Aerts A.L."/>
            <person name="Barry K.W."/>
            <person name="Choi C."/>
            <person name="Clum A."/>
            <person name="Coughlan A.Y."/>
            <person name="Deshpande S."/>
            <person name="Douglass A.P."/>
            <person name="Hanson S.J."/>
            <person name="Klenk H.-P."/>
            <person name="LaButti K.M."/>
            <person name="Lapidus A."/>
            <person name="Lindquist E.A."/>
            <person name="Lipzen A.M."/>
            <person name="Meier-Kolthoff J.P."/>
            <person name="Ohm R.A."/>
            <person name="Otillar R.P."/>
            <person name="Pangilinan J.L."/>
            <person name="Peng Y."/>
            <person name="Rokas A."/>
            <person name="Rosa C.A."/>
            <person name="Scheuner C."/>
            <person name="Sibirny A.A."/>
            <person name="Slot J.C."/>
            <person name="Stielow J.B."/>
            <person name="Sun H."/>
            <person name="Kurtzman C.P."/>
            <person name="Blackwell M."/>
            <person name="Grigoriev I.V."/>
            <person name="Jeffries T.W."/>
        </authorList>
    </citation>
    <scope>NUCLEOTIDE SEQUENCE [LARGE SCALE GENOMIC DNA]</scope>
    <source>
        <strain evidence="3 4">DSM 6958</strain>
    </source>
</reference>